<protein>
    <submittedName>
        <fullName evidence="1">Uncharacterized protein</fullName>
    </submittedName>
</protein>
<dbReference type="EMBL" id="LRPN01000032">
    <property type="protein sequence ID" value="KWZ84154.1"/>
    <property type="molecule type" value="Genomic_DNA"/>
</dbReference>
<comment type="caution">
    <text evidence="1">The sequence shown here is derived from an EMBL/GenBank/DDBJ whole genome shotgun (WGS) entry which is preliminary data.</text>
</comment>
<sequence>MLTYLSLQQSINNNVIIGNRPGLFPDSLVYCFFQIRIEKRQFTTI</sequence>
<accession>A0A133KX25</accession>
<dbReference type="AlphaFoldDB" id="A0A133KX25"/>
<dbReference type="PATRIC" id="fig|1398.22.peg.949"/>
<evidence type="ECO:0000313" key="1">
    <source>
        <dbReference type="EMBL" id="KWZ84154.1"/>
    </source>
</evidence>
<proteinExistence type="predicted"/>
<name>A0A133KX25_HEYCO</name>
<evidence type="ECO:0000313" key="2">
    <source>
        <dbReference type="Proteomes" id="UP000070376"/>
    </source>
</evidence>
<organism evidence="1 2">
    <name type="scientific">Heyndrickxia coagulans</name>
    <name type="common">Weizmannia coagulans</name>
    <dbReference type="NCBI Taxonomy" id="1398"/>
    <lineage>
        <taxon>Bacteria</taxon>
        <taxon>Bacillati</taxon>
        <taxon>Bacillota</taxon>
        <taxon>Bacilli</taxon>
        <taxon>Bacillales</taxon>
        <taxon>Bacillaceae</taxon>
        <taxon>Heyndrickxia</taxon>
    </lineage>
</organism>
<dbReference type="Proteomes" id="UP000070376">
    <property type="component" value="Unassembled WGS sequence"/>
</dbReference>
<gene>
    <name evidence="1" type="ORF">HMPREF3213_00943</name>
</gene>
<reference evidence="2" key="1">
    <citation type="submission" date="2016-01" db="EMBL/GenBank/DDBJ databases">
        <authorList>
            <person name="Mitreva M."/>
            <person name="Pepin K.H."/>
            <person name="Mihindukulasuriya K.A."/>
            <person name="Fulton R."/>
            <person name="Fronick C."/>
            <person name="O'Laughlin M."/>
            <person name="Miner T."/>
            <person name="Herter B."/>
            <person name="Rosa B.A."/>
            <person name="Cordes M."/>
            <person name="Tomlinson C."/>
            <person name="Wollam A."/>
            <person name="Palsikar V.B."/>
            <person name="Mardis E.R."/>
            <person name="Wilson R.K."/>
        </authorList>
    </citation>
    <scope>NUCLEOTIDE SEQUENCE [LARGE SCALE GENOMIC DNA]</scope>
    <source>
        <strain evidence="2">GED7749B</strain>
    </source>
</reference>